<dbReference type="AlphaFoldDB" id="A0A672J4S6"/>
<accession>A0A672J4S6</accession>
<dbReference type="InterPro" id="IPR050373">
    <property type="entry name" value="Fibrinogen_C-term_domain"/>
</dbReference>
<sequence>IHWLTQSKRTTLRVDLWNNGKKTAYAQYQDFSLGIPESGYELHVGRYSGTAGNSYSFTLTSEQVDLIQSNHESYIRSKLPEMFCTFLSTGDAIRGTNSDTSQNGFAFSTSDRPNLDCKVKNNQSLCSALFRKKKKKKKYNFKMIKTKLIYCGVCWEGDSLH</sequence>
<name>A0A672J4S6_SALFA</name>
<dbReference type="InterPro" id="IPR036056">
    <property type="entry name" value="Fibrinogen-like_C"/>
</dbReference>
<dbReference type="PANTHER" id="PTHR19143">
    <property type="entry name" value="FIBRINOGEN/TENASCIN/ANGIOPOEITIN"/>
    <property type="match status" value="1"/>
</dbReference>
<evidence type="ECO:0000259" key="1">
    <source>
        <dbReference type="Pfam" id="PF00147"/>
    </source>
</evidence>
<dbReference type="InterPro" id="IPR002181">
    <property type="entry name" value="Fibrinogen_a/b/g_C_dom"/>
</dbReference>
<dbReference type="GO" id="GO:0050868">
    <property type="term" value="P:negative regulation of T cell activation"/>
    <property type="evidence" value="ECO:0007669"/>
    <property type="project" value="TreeGrafter"/>
</dbReference>
<dbReference type="SUPFAM" id="SSF56496">
    <property type="entry name" value="Fibrinogen C-terminal domain-like"/>
    <property type="match status" value="1"/>
</dbReference>
<reference evidence="2" key="3">
    <citation type="submission" date="2025-09" db="UniProtKB">
        <authorList>
            <consortium name="Ensembl"/>
        </authorList>
    </citation>
    <scope>IDENTIFICATION</scope>
</reference>
<feature type="domain" description="Fibrinogen C-terminal" evidence="1">
    <location>
        <begin position="1"/>
        <end position="148"/>
    </location>
</feature>
<keyword evidence="3" id="KW-1185">Reference proteome</keyword>
<dbReference type="InterPro" id="IPR014716">
    <property type="entry name" value="Fibrinogen_a/b/g_C_1"/>
</dbReference>
<dbReference type="PANTHER" id="PTHR19143:SF263">
    <property type="entry name" value="FIBRINOGEN-LIKE PROTEIN 1"/>
    <property type="match status" value="1"/>
</dbReference>
<dbReference type="Ensembl" id="ENSSFAT00005050818.1">
    <property type="protein sequence ID" value="ENSSFAP00005049196.1"/>
    <property type="gene ID" value="ENSSFAG00005023807.1"/>
</dbReference>
<dbReference type="GO" id="GO:0050776">
    <property type="term" value="P:regulation of immune response"/>
    <property type="evidence" value="ECO:0007669"/>
    <property type="project" value="TreeGrafter"/>
</dbReference>
<dbReference type="Gene3D" id="3.90.215.10">
    <property type="entry name" value="Gamma Fibrinogen, chain A, domain 1"/>
    <property type="match status" value="1"/>
</dbReference>
<organism evidence="2 3">
    <name type="scientific">Salarias fasciatus</name>
    <name type="common">Jewelled blenny</name>
    <name type="synonym">Blennius fasciatus</name>
    <dbReference type="NCBI Taxonomy" id="181472"/>
    <lineage>
        <taxon>Eukaryota</taxon>
        <taxon>Metazoa</taxon>
        <taxon>Chordata</taxon>
        <taxon>Craniata</taxon>
        <taxon>Vertebrata</taxon>
        <taxon>Euteleostomi</taxon>
        <taxon>Actinopterygii</taxon>
        <taxon>Neopterygii</taxon>
        <taxon>Teleostei</taxon>
        <taxon>Neoteleostei</taxon>
        <taxon>Acanthomorphata</taxon>
        <taxon>Ovalentaria</taxon>
        <taxon>Blenniimorphae</taxon>
        <taxon>Blenniiformes</taxon>
        <taxon>Blennioidei</taxon>
        <taxon>Blenniidae</taxon>
        <taxon>Salariinae</taxon>
        <taxon>Salarias</taxon>
    </lineage>
</organism>
<protein>
    <recommendedName>
        <fullName evidence="1">Fibrinogen C-terminal domain-containing protein</fullName>
    </recommendedName>
</protein>
<reference evidence="2" key="2">
    <citation type="submission" date="2025-08" db="UniProtKB">
        <authorList>
            <consortium name="Ensembl"/>
        </authorList>
    </citation>
    <scope>IDENTIFICATION</scope>
</reference>
<proteinExistence type="predicted"/>
<evidence type="ECO:0000313" key="3">
    <source>
        <dbReference type="Proteomes" id="UP000472267"/>
    </source>
</evidence>
<dbReference type="GO" id="GO:0005615">
    <property type="term" value="C:extracellular space"/>
    <property type="evidence" value="ECO:0007669"/>
    <property type="project" value="TreeGrafter"/>
</dbReference>
<dbReference type="Proteomes" id="UP000472267">
    <property type="component" value="Chromosome 17"/>
</dbReference>
<evidence type="ECO:0000313" key="2">
    <source>
        <dbReference type="Ensembl" id="ENSSFAP00005049196.1"/>
    </source>
</evidence>
<dbReference type="Pfam" id="PF00147">
    <property type="entry name" value="Fibrinogen_C"/>
    <property type="match status" value="1"/>
</dbReference>
<reference evidence="2" key="1">
    <citation type="submission" date="2019-06" db="EMBL/GenBank/DDBJ databases">
        <authorList>
            <consortium name="Wellcome Sanger Institute Data Sharing"/>
        </authorList>
    </citation>
    <scope>NUCLEOTIDE SEQUENCE [LARGE SCALE GENOMIC DNA]</scope>
</reference>
<dbReference type="InParanoid" id="A0A672J4S6"/>